<name>A0A1I7NVL8_9HYPH</name>
<feature type="signal peptide" evidence="1">
    <location>
        <begin position="1"/>
        <end position="25"/>
    </location>
</feature>
<evidence type="ECO:0000256" key="1">
    <source>
        <dbReference type="SAM" id="SignalP"/>
    </source>
</evidence>
<dbReference type="EMBL" id="FPCH01000004">
    <property type="protein sequence ID" value="SFV38623.1"/>
    <property type="molecule type" value="Genomic_DNA"/>
</dbReference>
<proteinExistence type="predicted"/>
<protein>
    <recommendedName>
        <fullName evidence="4">Lipoprotein</fullName>
    </recommendedName>
</protein>
<dbReference type="Proteomes" id="UP000199423">
    <property type="component" value="Unassembled WGS sequence"/>
</dbReference>
<dbReference type="RefSeq" id="WP_092869289.1">
    <property type="nucleotide sequence ID" value="NZ_FPCH01000004.1"/>
</dbReference>
<evidence type="ECO:0000313" key="2">
    <source>
        <dbReference type="EMBL" id="SFV38623.1"/>
    </source>
</evidence>
<dbReference type="AlphaFoldDB" id="A0A1I7NVL8"/>
<accession>A0A1I7NVL8</accession>
<evidence type="ECO:0008006" key="4">
    <source>
        <dbReference type="Google" id="ProtNLM"/>
    </source>
</evidence>
<reference evidence="3" key="1">
    <citation type="submission" date="2016-10" db="EMBL/GenBank/DDBJ databases">
        <authorList>
            <person name="Varghese N."/>
            <person name="Submissions S."/>
        </authorList>
    </citation>
    <scope>NUCLEOTIDE SEQUENCE [LARGE SCALE GENOMIC DNA]</scope>
    <source>
        <strain evidence="3">DSM 1565</strain>
    </source>
</reference>
<feature type="chain" id="PRO_5011774421" description="Lipoprotein" evidence="1">
    <location>
        <begin position="26"/>
        <end position="130"/>
    </location>
</feature>
<dbReference type="PROSITE" id="PS51257">
    <property type="entry name" value="PROKAR_LIPOPROTEIN"/>
    <property type="match status" value="1"/>
</dbReference>
<organism evidence="2 3">
    <name type="scientific">Hyphomicrobium facile</name>
    <dbReference type="NCBI Taxonomy" id="51670"/>
    <lineage>
        <taxon>Bacteria</taxon>
        <taxon>Pseudomonadati</taxon>
        <taxon>Pseudomonadota</taxon>
        <taxon>Alphaproteobacteria</taxon>
        <taxon>Hyphomicrobiales</taxon>
        <taxon>Hyphomicrobiaceae</taxon>
        <taxon>Hyphomicrobium</taxon>
    </lineage>
</organism>
<keyword evidence="3" id="KW-1185">Reference proteome</keyword>
<keyword evidence="1" id="KW-0732">Signal</keyword>
<evidence type="ECO:0000313" key="3">
    <source>
        <dbReference type="Proteomes" id="UP000199423"/>
    </source>
</evidence>
<sequence>MSKKLLSLFAGGALALSAAACGAAAAPINPGGFASHSTSSFEVQVRSGGGGMHGGSGGMHAGHMMGGPRFAGPSVRREMGRTHMAGHHRHHHNRFFFAGYPYYYYDDGYYDDYDQGCWWSRSHRRWICSD</sequence>
<gene>
    <name evidence="2" type="ORF">SAMN04488557_3761</name>
</gene>